<evidence type="ECO:0000259" key="3">
    <source>
        <dbReference type="PROSITE" id="PS50042"/>
    </source>
</evidence>
<dbReference type="PROSITE" id="PS00888">
    <property type="entry name" value="CNMP_BINDING_1"/>
    <property type="match status" value="1"/>
</dbReference>
<dbReference type="PANTHER" id="PTHR23011">
    <property type="entry name" value="CYCLIC NUCLEOTIDE-BINDING DOMAIN CONTAINING PROTEIN"/>
    <property type="match status" value="1"/>
</dbReference>
<dbReference type="EMBL" id="CAADRA010005620">
    <property type="protein sequence ID" value="VFT91794.1"/>
    <property type="molecule type" value="Genomic_DNA"/>
</dbReference>
<dbReference type="OrthoDB" id="2021138at2759"/>
<organism evidence="5 6">
    <name type="scientific">Aphanomyces stellatus</name>
    <dbReference type="NCBI Taxonomy" id="120398"/>
    <lineage>
        <taxon>Eukaryota</taxon>
        <taxon>Sar</taxon>
        <taxon>Stramenopiles</taxon>
        <taxon>Oomycota</taxon>
        <taxon>Saprolegniomycetes</taxon>
        <taxon>Saprolegniales</taxon>
        <taxon>Verrucalvaceae</taxon>
        <taxon>Aphanomyces</taxon>
    </lineage>
</organism>
<dbReference type="InterPro" id="IPR000595">
    <property type="entry name" value="cNMP-bd_dom"/>
</dbReference>
<evidence type="ECO:0000256" key="2">
    <source>
        <dbReference type="SAM" id="MobiDB-lite"/>
    </source>
</evidence>
<feature type="coiled-coil region" evidence="1">
    <location>
        <begin position="473"/>
        <end position="500"/>
    </location>
</feature>
<evidence type="ECO:0000313" key="5">
    <source>
        <dbReference type="EMBL" id="VFT91794.1"/>
    </source>
</evidence>
<name>A0A485L231_9STRA</name>
<proteinExistence type="predicted"/>
<dbReference type="SUPFAM" id="SSF51206">
    <property type="entry name" value="cAMP-binding domain-like"/>
    <property type="match status" value="2"/>
</dbReference>
<keyword evidence="1" id="KW-0175">Coiled coil</keyword>
<reference evidence="4" key="2">
    <citation type="submission" date="2019-06" db="EMBL/GenBank/DDBJ databases">
        <title>Genomics analysis of Aphanomyces spp. identifies a new class of oomycete effector associated with host adaptation.</title>
        <authorList>
            <person name="Gaulin E."/>
        </authorList>
    </citation>
    <scope>NUCLEOTIDE SEQUENCE</scope>
    <source>
        <strain evidence="4">CBS 578.67</strain>
    </source>
</reference>
<dbReference type="AlphaFoldDB" id="A0A485L231"/>
<dbReference type="Proteomes" id="UP000332933">
    <property type="component" value="Unassembled WGS sequence"/>
</dbReference>
<dbReference type="CDD" id="cd00038">
    <property type="entry name" value="CAP_ED"/>
    <property type="match status" value="1"/>
</dbReference>
<dbReference type="SMART" id="SM00100">
    <property type="entry name" value="cNMP"/>
    <property type="match status" value="1"/>
</dbReference>
<protein>
    <submittedName>
        <fullName evidence="5">Aste57867_14980 protein</fullName>
    </submittedName>
</protein>
<evidence type="ECO:0000313" key="6">
    <source>
        <dbReference type="Proteomes" id="UP000332933"/>
    </source>
</evidence>
<dbReference type="EMBL" id="VJMH01005599">
    <property type="protein sequence ID" value="KAF0694121.1"/>
    <property type="molecule type" value="Genomic_DNA"/>
</dbReference>
<feature type="domain" description="Cyclic nucleotide-binding" evidence="3">
    <location>
        <begin position="78"/>
        <end position="215"/>
    </location>
</feature>
<gene>
    <name evidence="5" type="primary">Aste57867_14980</name>
    <name evidence="4" type="ORF">As57867_014924</name>
    <name evidence="5" type="ORF">ASTE57867_14980</name>
</gene>
<evidence type="ECO:0000256" key="1">
    <source>
        <dbReference type="SAM" id="Coils"/>
    </source>
</evidence>
<feature type="domain" description="Cyclic nucleotide-binding" evidence="3">
    <location>
        <begin position="236"/>
        <end position="282"/>
    </location>
</feature>
<dbReference type="Gene3D" id="2.60.120.10">
    <property type="entry name" value="Jelly Rolls"/>
    <property type="match status" value="2"/>
</dbReference>
<reference evidence="5 6" key="1">
    <citation type="submission" date="2019-03" db="EMBL/GenBank/DDBJ databases">
        <authorList>
            <person name="Gaulin E."/>
            <person name="Dumas B."/>
        </authorList>
    </citation>
    <scope>NUCLEOTIDE SEQUENCE [LARGE SCALE GENOMIC DNA]</scope>
    <source>
        <strain evidence="5">CBS 568.67</strain>
    </source>
</reference>
<dbReference type="InterPro" id="IPR018488">
    <property type="entry name" value="cNMP-bd_CS"/>
</dbReference>
<sequence>MNAAEEDPAALQRAHDATIAAATMHSRHVAHHHHSKHHDSSDAHMIHKILSKRPEVRSMEEVDTLFEWVLKNGSTNKLFSGIQDVICKTICREMTLYTAPPNTVVCYQGDFGDVFYIIIAGQVALYVEEMDKKKPFEDDLKRLMAKALADQANGGGVDDASRPKQFGKFIRFIGAGGTFGELAVMEPTAQRTCTVLTTMMTSFICLKRAAYQRLVRASNGDQVGFTQFEFLEDLFFFDEWTHGDVQRLSNKLRQVSVTADSFLLRHGNEANVMYFIYSGVVQESLPMLCLMDENGVAIKYTPVEEKKGRVHGTNGPSASTMGSNMALPGGEAGLVGGVPLSELKRKRISVEIALYEEHDVCGEHAIVYNQSHSKVDLRAVTDVKALVMDRAVWVDLFLVDRLESVVKALTLFRQLAQARDHWRDTRAAIAVSHPRLLLTISTRAMMRHAHILCGWCGSCDHNTGDVRCAKVIVAKQKAEIRKKRKLLTEQQKQLAAKERRRVLRGASSKKVLDSPEKTLKMRFRIAARAIVSTVQINQATATLLSPREQILKDWTVAANNQARICAAKDDTLVPKLQVPDAVRDKAIARLPTKPRSPLLRTKHIRASYVPEFDDATPVVPPPIAPLPLAMQNPLARGNLTLDYRKHLLAKMKKVQSVEGYHDTRTAVLDAMVSPEDDPAALHPPRRPKVPKNRPRRKGPQSTRVYRRVDRMLKKLWPAEYALPQIEESLKDIQIRSS</sequence>
<keyword evidence="6" id="KW-1185">Reference proteome</keyword>
<evidence type="ECO:0000313" key="4">
    <source>
        <dbReference type="EMBL" id="KAF0694121.1"/>
    </source>
</evidence>
<feature type="region of interest" description="Disordered" evidence="2">
    <location>
        <begin position="672"/>
        <end position="704"/>
    </location>
</feature>
<dbReference type="InterPro" id="IPR018490">
    <property type="entry name" value="cNMP-bd_dom_sf"/>
</dbReference>
<feature type="compositionally biased region" description="Basic residues" evidence="2">
    <location>
        <begin position="683"/>
        <end position="698"/>
    </location>
</feature>
<accession>A0A485L231</accession>
<dbReference type="PANTHER" id="PTHR23011:SF28">
    <property type="entry name" value="CYCLIC NUCLEOTIDE-BINDING DOMAIN CONTAINING PROTEIN"/>
    <property type="match status" value="1"/>
</dbReference>
<dbReference type="PROSITE" id="PS50042">
    <property type="entry name" value="CNMP_BINDING_3"/>
    <property type="match status" value="2"/>
</dbReference>
<dbReference type="InterPro" id="IPR014710">
    <property type="entry name" value="RmlC-like_jellyroll"/>
</dbReference>